<dbReference type="InterPro" id="IPR011701">
    <property type="entry name" value="MFS"/>
</dbReference>
<dbReference type="GO" id="GO:0022857">
    <property type="term" value="F:transmembrane transporter activity"/>
    <property type="evidence" value="ECO:0007669"/>
    <property type="project" value="InterPro"/>
</dbReference>
<dbReference type="InterPro" id="IPR036259">
    <property type="entry name" value="MFS_trans_sf"/>
</dbReference>
<dbReference type="OrthoDB" id="9781469at2"/>
<name>A0A4U3LI80_9ACTN</name>
<feature type="transmembrane region" description="Helical" evidence="7">
    <location>
        <begin position="489"/>
        <end position="512"/>
    </location>
</feature>
<evidence type="ECO:0000256" key="6">
    <source>
        <dbReference type="ARBA" id="ARBA00023136"/>
    </source>
</evidence>
<sequence length="532" mass="55191">MRPSYKALAQRTSLSYSVRVTSTPFESSETSADTPAATGHPRRWWILLILCLSLMVLVVDNTVLNLAIPSLMRDLGATPADIQWVIDAYILAFAGLLLTAGSLSDRFGRRKMLLLGLVIFGAASLLATLADNPWQLIACRFLMGVGGSLLMPSTLSLLFTVFPPDEQRKAMAGWSMVAMLGVVAGPTIGGVLLNHFWWGSIFLLNVPIAALAIIGTLALIPESKGPARDVDPVGAVLTIVGMASIVWAIVSIPAHGWGSARVLGGLAVGVVALTAFALWEKRSEHPMVPLALFRDRRFSGTSFSIVLLSFTAGGLLLALTQYLQFVLGYSPLKAGLALIPYAVAAAAFNGLGAALGKKVADRTLISLGLLIIAGSFAILMRVSDSSGYGLLIIGLLVMGIGGGLAGPAAYTLLMQAVPAEHRGVGSAMNDTVQQTGAALSVAVLGSVLAAAYSSALPDSVPEAARKSIADTLALGPDFFASAKHAFIDAMSISMTVGAGGAIAGAVVALVLLPRGEAKVQDSAQAQVDDPVH</sequence>
<gene>
    <name evidence="9" type="ORF">FDA38_32130</name>
</gene>
<keyword evidence="3" id="KW-1003">Cell membrane</keyword>
<feature type="transmembrane region" description="Helical" evidence="7">
    <location>
        <begin position="363"/>
        <end position="382"/>
    </location>
</feature>
<feature type="transmembrane region" description="Helical" evidence="7">
    <location>
        <begin position="112"/>
        <end position="129"/>
    </location>
</feature>
<feature type="transmembrane region" description="Helical" evidence="7">
    <location>
        <begin position="300"/>
        <end position="323"/>
    </location>
</feature>
<keyword evidence="5 7" id="KW-1133">Transmembrane helix</keyword>
<keyword evidence="2" id="KW-0813">Transport</keyword>
<dbReference type="NCBIfam" id="TIGR00711">
    <property type="entry name" value="efflux_EmrB"/>
    <property type="match status" value="1"/>
</dbReference>
<evidence type="ECO:0000256" key="2">
    <source>
        <dbReference type="ARBA" id="ARBA00022448"/>
    </source>
</evidence>
<organism evidence="9 10">
    <name type="scientific">Kribbella jiaozuonensis</name>
    <dbReference type="NCBI Taxonomy" id="2575441"/>
    <lineage>
        <taxon>Bacteria</taxon>
        <taxon>Bacillati</taxon>
        <taxon>Actinomycetota</taxon>
        <taxon>Actinomycetes</taxon>
        <taxon>Propionibacteriales</taxon>
        <taxon>Kribbellaceae</taxon>
        <taxon>Kribbella</taxon>
    </lineage>
</organism>
<dbReference type="InterPro" id="IPR020846">
    <property type="entry name" value="MFS_dom"/>
</dbReference>
<proteinExistence type="predicted"/>
<evidence type="ECO:0000256" key="1">
    <source>
        <dbReference type="ARBA" id="ARBA00004651"/>
    </source>
</evidence>
<reference evidence="9 10" key="1">
    <citation type="submission" date="2019-04" db="EMBL/GenBank/DDBJ databases">
        <title>Kribbella sp. NEAU-THZ 27 nov., a novel actinomycete isolated from soil.</title>
        <authorList>
            <person name="Duan L."/>
        </authorList>
    </citation>
    <scope>NUCLEOTIDE SEQUENCE [LARGE SCALE GENOMIC DNA]</scope>
    <source>
        <strain evidence="10">NEAU-THZ27</strain>
    </source>
</reference>
<evidence type="ECO:0000313" key="9">
    <source>
        <dbReference type="EMBL" id="TKK75082.1"/>
    </source>
</evidence>
<dbReference type="PROSITE" id="PS50850">
    <property type="entry name" value="MFS"/>
    <property type="match status" value="1"/>
</dbReference>
<accession>A0A4U3LI80</accession>
<dbReference type="CDD" id="cd17321">
    <property type="entry name" value="MFS_MMR_MDR_like"/>
    <property type="match status" value="1"/>
</dbReference>
<feature type="transmembrane region" description="Helical" evidence="7">
    <location>
        <begin position="199"/>
        <end position="220"/>
    </location>
</feature>
<dbReference type="PANTHER" id="PTHR42718:SF42">
    <property type="entry name" value="EXPORT PROTEIN"/>
    <property type="match status" value="1"/>
</dbReference>
<dbReference type="GO" id="GO:0005886">
    <property type="term" value="C:plasma membrane"/>
    <property type="evidence" value="ECO:0007669"/>
    <property type="project" value="UniProtKB-SubCell"/>
</dbReference>
<feature type="transmembrane region" description="Helical" evidence="7">
    <location>
        <begin position="388"/>
        <end position="413"/>
    </location>
</feature>
<dbReference type="Pfam" id="PF07690">
    <property type="entry name" value="MFS_1"/>
    <property type="match status" value="1"/>
</dbReference>
<feature type="transmembrane region" description="Helical" evidence="7">
    <location>
        <begin position="335"/>
        <end position="356"/>
    </location>
</feature>
<dbReference type="SUPFAM" id="SSF103473">
    <property type="entry name" value="MFS general substrate transporter"/>
    <property type="match status" value="1"/>
</dbReference>
<keyword evidence="6 7" id="KW-0472">Membrane</keyword>
<comment type="caution">
    <text evidence="9">The sequence shown here is derived from an EMBL/GenBank/DDBJ whole genome shotgun (WGS) entry which is preliminary data.</text>
</comment>
<evidence type="ECO:0000256" key="7">
    <source>
        <dbReference type="SAM" id="Phobius"/>
    </source>
</evidence>
<feature type="transmembrane region" description="Helical" evidence="7">
    <location>
        <begin position="260"/>
        <end position="279"/>
    </location>
</feature>
<evidence type="ECO:0000256" key="3">
    <source>
        <dbReference type="ARBA" id="ARBA00022475"/>
    </source>
</evidence>
<evidence type="ECO:0000256" key="4">
    <source>
        <dbReference type="ARBA" id="ARBA00022692"/>
    </source>
</evidence>
<feature type="transmembrane region" description="Helical" evidence="7">
    <location>
        <begin position="232"/>
        <end position="254"/>
    </location>
</feature>
<dbReference type="InterPro" id="IPR004638">
    <property type="entry name" value="EmrB-like"/>
</dbReference>
<evidence type="ECO:0000256" key="5">
    <source>
        <dbReference type="ARBA" id="ARBA00022989"/>
    </source>
</evidence>
<feature type="transmembrane region" description="Helical" evidence="7">
    <location>
        <begin position="174"/>
        <end position="193"/>
    </location>
</feature>
<dbReference type="Gene3D" id="1.20.1250.20">
    <property type="entry name" value="MFS general substrate transporter like domains"/>
    <property type="match status" value="1"/>
</dbReference>
<feature type="transmembrane region" description="Helical" evidence="7">
    <location>
        <begin position="141"/>
        <end position="162"/>
    </location>
</feature>
<evidence type="ECO:0000313" key="10">
    <source>
        <dbReference type="Proteomes" id="UP000305836"/>
    </source>
</evidence>
<feature type="domain" description="Major facilitator superfamily (MFS) profile" evidence="8">
    <location>
        <begin position="46"/>
        <end position="516"/>
    </location>
</feature>
<evidence type="ECO:0000259" key="8">
    <source>
        <dbReference type="PROSITE" id="PS50850"/>
    </source>
</evidence>
<feature type="transmembrane region" description="Helical" evidence="7">
    <location>
        <begin position="434"/>
        <end position="452"/>
    </location>
</feature>
<dbReference type="AlphaFoldDB" id="A0A4U3LI80"/>
<dbReference type="Proteomes" id="UP000305836">
    <property type="component" value="Unassembled WGS sequence"/>
</dbReference>
<protein>
    <submittedName>
        <fullName evidence="9">MFS transporter</fullName>
    </submittedName>
</protein>
<dbReference type="PROSITE" id="PS00217">
    <property type="entry name" value="SUGAR_TRANSPORT_2"/>
    <property type="match status" value="1"/>
</dbReference>
<dbReference type="InterPro" id="IPR005829">
    <property type="entry name" value="Sugar_transporter_CS"/>
</dbReference>
<dbReference type="EMBL" id="SZPZ01000005">
    <property type="protein sequence ID" value="TKK75082.1"/>
    <property type="molecule type" value="Genomic_DNA"/>
</dbReference>
<dbReference type="PANTHER" id="PTHR42718">
    <property type="entry name" value="MAJOR FACILITATOR SUPERFAMILY MULTIDRUG TRANSPORTER MFSC"/>
    <property type="match status" value="1"/>
</dbReference>
<keyword evidence="4 7" id="KW-0812">Transmembrane</keyword>
<feature type="transmembrane region" description="Helical" evidence="7">
    <location>
        <begin position="82"/>
        <end position="100"/>
    </location>
</feature>
<comment type="subcellular location">
    <subcellularLocation>
        <location evidence="1">Cell membrane</location>
        <topology evidence="1">Multi-pass membrane protein</topology>
    </subcellularLocation>
</comment>
<keyword evidence="10" id="KW-1185">Reference proteome</keyword>
<dbReference type="Gene3D" id="1.20.1720.10">
    <property type="entry name" value="Multidrug resistance protein D"/>
    <property type="match status" value="1"/>
</dbReference>
<feature type="transmembrane region" description="Helical" evidence="7">
    <location>
        <begin position="44"/>
        <end position="62"/>
    </location>
</feature>